<dbReference type="EMBL" id="RBWW01000001">
    <property type="protein sequence ID" value="RKS83957.1"/>
    <property type="molecule type" value="Genomic_DNA"/>
</dbReference>
<dbReference type="AlphaFoldDB" id="A0A495R9B3"/>
<evidence type="ECO:0000313" key="2">
    <source>
        <dbReference type="Proteomes" id="UP000268233"/>
    </source>
</evidence>
<name>A0A495R9B3_9EURY</name>
<protein>
    <submittedName>
        <fullName evidence="1">Uncharacterized protein</fullName>
    </submittedName>
</protein>
<gene>
    <name evidence="1" type="ORF">BDK61_3354</name>
</gene>
<comment type="caution">
    <text evidence="1">The sequence shown here is derived from an EMBL/GenBank/DDBJ whole genome shotgun (WGS) entry which is preliminary data.</text>
</comment>
<organism evidence="1 2">
    <name type="scientific">Haloarcula quadrata</name>
    <dbReference type="NCBI Taxonomy" id="182779"/>
    <lineage>
        <taxon>Archaea</taxon>
        <taxon>Methanobacteriati</taxon>
        <taxon>Methanobacteriota</taxon>
        <taxon>Stenosarchaea group</taxon>
        <taxon>Halobacteria</taxon>
        <taxon>Halobacteriales</taxon>
        <taxon>Haloarculaceae</taxon>
        <taxon>Haloarcula</taxon>
    </lineage>
</organism>
<dbReference type="RefSeq" id="WP_255458678.1">
    <property type="nucleotide sequence ID" value="NZ_RBWW01000001.1"/>
</dbReference>
<reference evidence="1 2" key="1">
    <citation type="submission" date="2018-10" db="EMBL/GenBank/DDBJ databases">
        <title>Genomic Encyclopedia of Archaeal and Bacterial Type Strains, Phase II (KMG-II): from individual species to whole genera.</title>
        <authorList>
            <person name="Goeker M."/>
        </authorList>
    </citation>
    <scope>NUCLEOTIDE SEQUENCE [LARGE SCALE GENOMIC DNA]</scope>
    <source>
        <strain evidence="1 2">DSM 11927</strain>
    </source>
</reference>
<sequence>MKSGCHVGLVATTALRVWSWLRRSFFEVGSRTATPYASPDALV</sequence>
<dbReference type="Proteomes" id="UP000268233">
    <property type="component" value="Unassembled WGS sequence"/>
</dbReference>
<dbReference type="GeneID" id="76830981"/>
<proteinExistence type="predicted"/>
<keyword evidence="2" id="KW-1185">Reference proteome</keyword>
<evidence type="ECO:0000313" key="1">
    <source>
        <dbReference type="EMBL" id="RKS83957.1"/>
    </source>
</evidence>
<accession>A0A495R9B3</accession>